<dbReference type="EMBL" id="VSSQ01032673">
    <property type="protein sequence ID" value="MPM84012.1"/>
    <property type="molecule type" value="Genomic_DNA"/>
</dbReference>
<name>A0A645D5U8_9ZZZZ</name>
<gene>
    <name evidence="1" type="ORF">SDC9_131082</name>
</gene>
<accession>A0A645D5U8</accession>
<evidence type="ECO:0000313" key="1">
    <source>
        <dbReference type="EMBL" id="MPM84012.1"/>
    </source>
</evidence>
<organism evidence="1">
    <name type="scientific">bioreactor metagenome</name>
    <dbReference type="NCBI Taxonomy" id="1076179"/>
    <lineage>
        <taxon>unclassified sequences</taxon>
        <taxon>metagenomes</taxon>
        <taxon>ecological metagenomes</taxon>
    </lineage>
</organism>
<proteinExistence type="predicted"/>
<reference evidence="1" key="1">
    <citation type="submission" date="2019-08" db="EMBL/GenBank/DDBJ databases">
        <authorList>
            <person name="Kucharzyk K."/>
            <person name="Murdoch R.W."/>
            <person name="Higgins S."/>
            <person name="Loffler F."/>
        </authorList>
    </citation>
    <scope>NUCLEOTIDE SEQUENCE</scope>
</reference>
<sequence>MNDRANLNSDLVPVPGDHGNVLLQGSVGGAGDQLAHLLTAADQGDAGVDGLIGHISTVGTFVKLKFHFDCLLYFNFNFSLKAD</sequence>
<dbReference type="AlphaFoldDB" id="A0A645D5U8"/>
<comment type="caution">
    <text evidence="1">The sequence shown here is derived from an EMBL/GenBank/DDBJ whole genome shotgun (WGS) entry which is preliminary data.</text>
</comment>
<protein>
    <submittedName>
        <fullName evidence="1">Uncharacterized protein</fullName>
    </submittedName>
</protein>